<evidence type="ECO:0000256" key="1">
    <source>
        <dbReference type="SAM" id="Coils"/>
    </source>
</evidence>
<feature type="coiled-coil region" evidence="1">
    <location>
        <begin position="37"/>
        <end position="92"/>
    </location>
</feature>
<keyword evidence="2" id="KW-0732">Signal</keyword>
<reference evidence="3 4" key="1">
    <citation type="submission" date="2010-12" db="EMBL/GenBank/DDBJ databases">
        <title>Complete sequence of Bacillus cellulosilyticus DSM 2522.</title>
        <authorList>
            <consortium name="US DOE Joint Genome Institute"/>
            <person name="Lucas S."/>
            <person name="Copeland A."/>
            <person name="Lapidus A."/>
            <person name="Cheng J.-F."/>
            <person name="Bruce D."/>
            <person name="Goodwin L."/>
            <person name="Pitluck S."/>
            <person name="Chertkov O."/>
            <person name="Detter J.C."/>
            <person name="Han C."/>
            <person name="Tapia R."/>
            <person name="Land M."/>
            <person name="Hauser L."/>
            <person name="Jeffries C."/>
            <person name="Kyrpides N."/>
            <person name="Ivanova N."/>
            <person name="Mikhailova N."/>
            <person name="Brumm P."/>
            <person name="Mead D."/>
            <person name="Woyke T."/>
        </authorList>
    </citation>
    <scope>NUCLEOTIDE SEQUENCE [LARGE SCALE GENOMIC DNA]</scope>
    <source>
        <strain evidence="4">ATCC 21833 / DSM 2522 / FERM P-1141 / JCM 9156 / N-4</strain>
    </source>
</reference>
<dbReference type="EMBL" id="CP002394">
    <property type="protein sequence ID" value="ADU31241.1"/>
    <property type="molecule type" value="Genomic_DNA"/>
</dbReference>
<dbReference type="KEGG" id="bco:Bcell_2991"/>
<feature type="chain" id="PRO_5039382166" evidence="2">
    <location>
        <begin position="21"/>
        <end position="212"/>
    </location>
</feature>
<name>E6TY28_EVAC2</name>
<protein>
    <submittedName>
        <fullName evidence="3">Uncharacterized protein</fullName>
    </submittedName>
</protein>
<dbReference type="PROSITE" id="PS51257">
    <property type="entry name" value="PROKAR_LIPOPROTEIN"/>
    <property type="match status" value="1"/>
</dbReference>
<evidence type="ECO:0000313" key="3">
    <source>
        <dbReference type="EMBL" id="ADU31241.1"/>
    </source>
</evidence>
<evidence type="ECO:0000256" key="2">
    <source>
        <dbReference type="SAM" id="SignalP"/>
    </source>
</evidence>
<dbReference type="HOGENOM" id="CLU_1297730_0_0_9"/>
<gene>
    <name evidence="3" type="ordered locus">Bcell_2991</name>
</gene>
<keyword evidence="4" id="KW-1185">Reference proteome</keyword>
<dbReference type="RefSeq" id="WP_013489572.1">
    <property type="nucleotide sequence ID" value="NC_014829.1"/>
</dbReference>
<dbReference type="SUPFAM" id="SSF46966">
    <property type="entry name" value="Spectrin repeat"/>
    <property type="match status" value="1"/>
</dbReference>
<evidence type="ECO:0000313" key="4">
    <source>
        <dbReference type="Proteomes" id="UP000001401"/>
    </source>
</evidence>
<dbReference type="Proteomes" id="UP000001401">
    <property type="component" value="Chromosome"/>
</dbReference>
<organism evidence="3 4">
    <name type="scientific">Evansella cellulosilytica (strain ATCC 21833 / DSM 2522 / FERM P-1141 / JCM 9156 / N-4)</name>
    <name type="common">Bacillus cellulosilyticus</name>
    <dbReference type="NCBI Taxonomy" id="649639"/>
    <lineage>
        <taxon>Bacteria</taxon>
        <taxon>Bacillati</taxon>
        <taxon>Bacillota</taxon>
        <taxon>Bacilli</taxon>
        <taxon>Bacillales</taxon>
        <taxon>Bacillaceae</taxon>
        <taxon>Evansella</taxon>
    </lineage>
</organism>
<dbReference type="AlphaFoldDB" id="E6TY28"/>
<keyword evidence="1" id="KW-0175">Coiled coil</keyword>
<dbReference type="OrthoDB" id="2883880at2"/>
<accession>E6TY28</accession>
<sequence length="212" mass="24691" precursor="true">MKRVFLSACFAFTVLLVACSNEQTNGAVDYLEDTDDIETLIERNQSLAAQVTNLQEENEQLSSQMENLSSENIELKDDIFNYRQQLLELRDEIEETVSVRNDLDELAADIFIAMDEENHIYLERVVGDNITVNRAESQLLINDSNSFVYSFPYISMDTINYVRQSEYDYNKDENIFTAKYLIYQSANKAQFQEVTLTFEYDENWKLVAAIMR</sequence>
<proteinExistence type="predicted"/>
<feature type="signal peptide" evidence="2">
    <location>
        <begin position="1"/>
        <end position="20"/>
    </location>
</feature>